<keyword evidence="2" id="KW-1185">Reference proteome</keyword>
<reference evidence="1" key="1">
    <citation type="submission" date="2020-05" db="EMBL/GenBank/DDBJ databases">
        <title>Large-scale comparative analyses of tick genomes elucidate their genetic diversity and vector capacities.</title>
        <authorList>
            <person name="Jia N."/>
            <person name="Wang J."/>
            <person name="Shi W."/>
            <person name="Du L."/>
            <person name="Sun Y."/>
            <person name="Zhan W."/>
            <person name="Jiang J."/>
            <person name="Wang Q."/>
            <person name="Zhang B."/>
            <person name="Ji P."/>
            <person name="Sakyi L.B."/>
            <person name="Cui X."/>
            <person name="Yuan T."/>
            <person name="Jiang B."/>
            <person name="Yang W."/>
            <person name="Lam T.T.-Y."/>
            <person name="Chang Q."/>
            <person name="Ding S."/>
            <person name="Wang X."/>
            <person name="Zhu J."/>
            <person name="Ruan X."/>
            <person name="Zhao L."/>
            <person name="Wei J."/>
            <person name="Que T."/>
            <person name="Du C."/>
            <person name="Cheng J."/>
            <person name="Dai P."/>
            <person name="Han X."/>
            <person name="Huang E."/>
            <person name="Gao Y."/>
            <person name="Liu J."/>
            <person name="Shao H."/>
            <person name="Ye R."/>
            <person name="Li L."/>
            <person name="Wei W."/>
            <person name="Wang X."/>
            <person name="Wang C."/>
            <person name="Yang T."/>
            <person name="Huo Q."/>
            <person name="Li W."/>
            <person name="Guo W."/>
            <person name="Chen H."/>
            <person name="Zhou L."/>
            <person name="Ni X."/>
            <person name="Tian J."/>
            <person name="Zhou Y."/>
            <person name="Sheng Y."/>
            <person name="Liu T."/>
            <person name="Pan Y."/>
            <person name="Xia L."/>
            <person name="Li J."/>
            <person name="Zhao F."/>
            <person name="Cao W."/>
        </authorList>
    </citation>
    <scope>NUCLEOTIDE SEQUENCE</scope>
    <source>
        <strain evidence="1">Dsil-2018</strain>
    </source>
</reference>
<comment type="caution">
    <text evidence="1">The sequence shown here is derived from an EMBL/GenBank/DDBJ whole genome shotgun (WGS) entry which is preliminary data.</text>
</comment>
<name>A0ACB8CVC2_DERSI</name>
<sequence>MQSTGNRLKGIRRIGSGGMVFSEALLREIKESFVDFECLVNGYAMTESVGILCSPSIHATKGADVGFPAPSSEIKIVDISTEKKLGPNQTGEVRFRIPSMTRGYYKRPKETAELFDEDGWCKSGDAGYYDNDGRVYIVQRLKEMIKCLDNQVVPAEIEELVLEEHREDISEVVVVGLTHDEYGEAPAAFVVLNKQSSKQYDEELAKKIKTTVSDNLAVHKHLYGGVFFMESLPKTETGKVSRATLVEEGARRGLLRSNTHSA</sequence>
<evidence type="ECO:0000313" key="2">
    <source>
        <dbReference type="Proteomes" id="UP000821865"/>
    </source>
</evidence>
<evidence type="ECO:0000313" key="1">
    <source>
        <dbReference type="EMBL" id="KAH7953213.1"/>
    </source>
</evidence>
<accession>A0ACB8CVC2</accession>
<protein>
    <submittedName>
        <fullName evidence="1">Uncharacterized protein</fullName>
    </submittedName>
</protein>
<proteinExistence type="predicted"/>
<dbReference type="EMBL" id="CM023473">
    <property type="protein sequence ID" value="KAH7953213.1"/>
    <property type="molecule type" value="Genomic_DNA"/>
</dbReference>
<dbReference type="Proteomes" id="UP000821865">
    <property type="component" value="Chromosome 4"/>
</dbReference>
<gene>
    <name evidence="1" type="ORF">HPB49_005926</name>
</gene>
<organism evidence="1 2">
    <name type="scientific">Dermacentor silvarum</name>
    <name type="common">Tick</name>
    <dbReference type="NCBI Taxonomy" id="543639"/>
    <lineage>
        <taxon>Eukaryota</taxon>
        <taxon>Metazoa</taxon>
        <taxon>Ecdysozoa</taxon>
        <taxon>Arthropoda</taxon>
        <taxon>Chelicerata</taxon>
        <taxon>Arachnida</taxon>
        <taxon>Acari</taxon>
        <taxon>Parasitiformes</taxon>
        <taxon>Ixodida</taxon>
        <taxon>Ixodoidea</taxon>
        <taxon>Ixodidae</taxon>
        <taxon>Rhipicephalinae</taxon>
        <taxon>Dermacentor</taxon>
    </lineage>
</organism>